<protein>
    <recommendedName>
        <fullName evidence="1">EF-hand domain-containing protein</fullName>
    </recommendedName>
</protein>
<feature type="domain" description="EF-hand" evidence="1">
    <location>
        <begin position="69"/>
        <end position="104"/>
    </location>
</feature>
<dbReference type="CDD" id="cd22976">
    <property type="entry name" value="DD_EFCAB10"/>
    <property type="match status" value="1"/>
</dbReference>
<dbReference type="SUPFAM" id="SSF47473">
    <property type="entry name" value="EF-hand"/>
    <property type="match status" value="1"/>
</dbReference>
<dbReference type="PROSITE" id="PS50222">
    <property type="entry name" value="EF_HAND_2"/>
    <property type="match status" value="1"/>
</dbReference>
<organism evidence="2 3">
    <name type="scientific">Lottia gigantea</name>
    <name type="common">Giant owl limpet</name>
    <dbReference type="NCBI Taxonomy" id="225164"/>
    <lineage>
        <taxon>Eukaryota</taxon>
        <taxon>Metazoa</taxon>
        <taxon>Spiralia</taxon>
        <taxon>Lophotrochozoa</taxon>
        <taxon>Mollusca</taxon>
        <taxon>Gastropoda</taxon>
        <taxon>Patellogastropoda</taxon>
        <taxon>Lottioidea</taxon>
        <taxon>Lottiidae</taxon>
        <taxon>Lottia</taxon>
    </lineage>
</organism>
<dbReference type="EMBL" id="KB201611">
    <property type="protein sequence ID" value="ESO95707.1"/>
    <property type="molecule type" value="Genomic_DNA"/>
</dbReference>
<reference evidence="2 3" key="1">
    <citation type="journal article" date="2013" name="Nature">
        <title>Insights into bilaterian evolution from three spiralian genomes.</title>
        <authorList>
            <person name="Simakov O."/>
            <person name="Marletaz F."/>
            <person name="Cho S.J."/>
            <person name="Edsinger-Gonzales E."/>
            <person name="Havlak P."/>
            <person name="Hellsten U."/>
            <person name="Kuo D.H."/>
            <person name="Larsson T."/>
            <person name="Lv J."/>
            <person name="Arendt D."/>
            <person name="Savage R."/>
            <person name="Osoegawa K."/>
            <person name="de Jong P."/>
            <person name="Grimwood J."/>
            <person name="Chapman J.A."/>
            <person name="Shapiro H."/>
            <person name="Aerts A."/>
            <person name="Otillar R.P."/>
            <person name="Terry A.Y."/>
            <person name="Boore J.L."/>
            <person name="Grigoriev I.V."/>
            <person name="Lindberg D.R."/>
            <person name="Seaver E.C."/>
            <person name="Weisblat D.A."/>
            <person name="Putnam N.H."/>
            <person name="Rokhsar D.S."/>
        </authorList>
    </citation>
    <scope>NUCLEOTIDE SEQUENCE [LARGE SCALE GENOMIC DNA]</scope>
</reference>
<dbReference type="KEGG" id="lgi:LOTGIDRAFT_203816"/>
<dbReference type="InterPro" id="IPR039879">
    <property type="entry name" value="EFC10"/>
</dbReference>
<dbReference type="STRING" id="225164.V4AFP0"/>
<dbReference type="RefSeq" id="XP_009053560.1">
    <property type="nucleotide sequence ID" value="XM_009055312.1"/>
</dbReference>
<evidence type="ECO:0000259" key="1">
    <source>
        <dbReference type="PROSITE" id="PS50222"/>
    </source>
</evidence>
<evidence type="ECO:0000313" key="2">
    <source>
        <dbReference type="EMBL" id="ESO95707.1"/>
    </source>
</evidence>
<dbReference type="SUPFAM" id="SSF47391">
    <property type="entry name" value="Dimerization-anchoring domain of cAMP-dependent PK regulatory subunit"/>
    <property type="match status" value="1"/>
</dbReference>
<dbReference type="Pfam" id="PF24548">
    <property type="entry name" value="EF_EFCAB10_C"/>
    <property type="match status" value="1"/>
</dbReference>
<dbReference type="InterPro" id="IPR056587">
    <property type="entry name" value="EF_EFCAB10_C"/>
</dbReference>
<dbReference type="InterPro" id="IPR040760">
    <property type="entry name" value="Tex55"/>
</dbReference>
<dbReference type="PANTHER" id="PTHR21847">
    <property type="entry name" value="EF-HAND CALCIUM-BINDING DOMAIN-CONTAINING PROTEIN 10"/>
    <property type="match status" value="1"/>
</dbReference>
<keyword evidence="3" id="KW-1185">Reference proteome</keyword>
<sequence>MAATGKEPMSSIENDAVNYLDKHKIMELFNNLTSQLIYQRPDDPKKFMIENLEKLQKSKQSKVHCNNLFDDSNIRSVFGMLDPTGKGHITVKQYREAMETLGIKKFSQTPTGHEDDMICMETFFTDAKKGLEDSASTFAAQ</sequence>
<dbReference type="AlphaFoldDB" id="V4AFP0"/>
<dbReference type="HOGENOM" id="CLU_141721_0_0_1"/>
<dbReference type="PANTHER" id="PTHR21847:SF1">
    <property type="entry name" value="EF-HAND CALCIUM-BINDING DOMAIN-CONTAINING PROTEIN 10"/>
    <property type="match status" value="1"/>
</dbReference>
<dbReference type="GO" id="GO:0005509">
    <property type="term" value="F:calcium ion binding"/>
    <property type="evidence" value="ECO:0007669"/>
    <property type="project" value="InterPro"/>
</dbReference>
<dbReference type="Gene3D" id="1.20.890.10">
    <property type="entry name" value="cAMP-dependent protein kinase regulatory subunit, dimerization-anchoring domain"/>
    <property type="match status" value="1"/>
</dbReference>
<proteinExistence type="predicted"/>
<gene>
    <name evidence="2" type="ORF">LOTGIDRAFT_203816</name>
</gene>
<dbReference type="InterPro" id="IPR011992">
    <property type="entry name" value="EF-hand-dom_pair"/>
</dbReference>
<dbReference type="CTD" id="20245647"/>
<dbReference type="Pfam" id="PF17819">
    <property type="entry name" value="Tex55"/>
    <property type="match status" value="1"/>
</dbReference>
<dbReference type="InterPro" id="IPR002048">
    <property type="entry name" value="EF_hand_dom"/>
</dbReference>
<dbReference type="GeneID" id="20245647"/>
<accession>V4AFP0</accession>
<evidence type="ECO:0000313" key="3">
    <source>
        <dbReference type="Proteomes" id="UP000030746"/>
    </source>
</evidence>
<dbReference type="Proteomes" id="UP000030746">
    <property type="component" value="Unassembled WGS sequence"/>
</dbReference>
<dbReference type="OMA" id="SMLLFYR"/>
<dbReference type="OrthoDB" id="10260455at2759"/>
<dbReference type="InterPro" id="IPR049760">
    <property type="entry name" value="DD_EFCAB10"/>
</dbReference>
<name>V4AFP0_LOTGI</name>